<comment type="caution">
    <text evidence="5">The sequence shown here is derived from an EMBL/GenBank/DDBJ whole genome shotgun (WGS) entry which is preliminary data.</text>
</comment>
<keyword evidence="3" id="KW-0808">Transferase</keyword>
<dbReference type="Proteomes" id="UP000812270">
    <property type="component" value="Unassembled WGS sequence"/>
</dbReference>
<dbReference type="PANTHER" id="PTHR44942">
    <property type="entry name" value="METHYLTRANSF_11 DOMAIN-CONTAINING PROTEIN"/>
    <property type="match status" value="1"/>
</dbReference>
<evidence type="ECO:0000256" key="2">
    <source>
        <dbReference type="ARBA" id="ARBA00022603"/>
    </source>
</evidence>
<reference evidence="5" key="1">
    <citation type="submission" date="2021-06" db="EMBL/GenBank/DDBJ databases">
        <authorList>
            <person name="Huq M.A."/>
        </authorList>
    </citation>
    <scope>NUCLEOTIDE SEQUENCE</scope>
    <source>
        <strain evidence="5">MAH-26</strain>
    </source>
</reference>
<dbReference type="Pfam" id="PF08241">
    <property type="entry name" value="Methyltransf_11"/>
    <property type="match status" value="1"/>
</dbReference>
<dbReference type="GO" id="GO:0008757">
    <property type="term" value="F:S-adenosylmethionine-dependent methyltransferase activity"/>
    <property type="evidence" value="ECO:0007669"/>
    <property type="project" value="InterPro"/>
</dbReference>
<keyword evidence="6" id="KW-1185">Reference proteome</keyword>
<evidence type="ECO:0000256" key="3">
    <source>
        <dbReference type="ARBA" id="ARBA00022679"/>
    </source>
</evidence>
<dbReference type="InterPro" id="IPR051052">
    <property type="entry name" value="Diverse_substrate_MTase"/>
</dbReference>
<sequence>MSKSTERFSNRVEDYVRYRPHYPEQVIEFLEEEYGLTTDKKIADIGAGTGISSELFLKSGYHVTAVEPNREMREKAVELLQPFKNFTAINGTAEDTTLKDRSIDVIIAGQAFHWFDVSKTKKEFQRILKPKGIVGLIWNERLTLSPFEKEYDELIVKHARDYVKVDHRNITKPDIDKFFAPATCELKVFYNFQIFDFEGLKGRLLSSSYMPSVNDDGYTEMINDLKVLFDHYKENNLIKIDYDTKLFVGLFR</sequence>
<proteinExistence type="inferred from homology"/>
<dbReference type="InterPro" id="IPR013216">
    <property type="entry name" value="Methyltransf_11"/>
</dbReference>
<name>A0A9E2W2I0_9BACT</name>
<evidence type="ECO:0000259" key="4">
    <source>
        <dbReference type="Pfam" id="PF08241"/>
    </source>
</evidence>
<dbReference type="CDD" id="cd02440">
    <property type="entry name" value="AdoMet_MTases"/>
    <property type="match status" value="1"/>
</dbReference>
<dbReference type="GO" id="GO:0032259">
    <property type="term" value="P:methylation"/>
    <property type="evidence" value="ECO:0007669"/>
    <property type="project" value="UniProtKB-KW"/>
</dbReference>
<gene>
    <name evidence="5" type="ORF">KTO63_01575</name>
</gene>
<evidence type="ECO:0000313" key="6">
    <source>
        <dbReference type="Proteomes" id="UP000812270"/>
    </source>
</evidence>
<dbReference type="RefSeq" id="WP_217789363.1">
    <property type="nucleotide sequence ID" value="NZ_JAHSPG010000001.1"/>
</dbReference>
<accession>A0A9E2W2I0</accession>
<keyword evidence="2 5" id="KW-0489">Methyltransferase</keyword>
<protein>
    <submittedName>
        <fullName evidence="5">Class I SAM-dependent methyltransferase</fullName>
    </submittedName>
</protein>
<evidence type="ECO:0000313" key="5">
    <source>
        <dbReference type="EMBL" id="MBV4355819.1"/>
    </source>
</evidence>
<organism evidence="5 6">
    <name type="scientific">Pinibacter aurantiacus</name>
    <dbReference type="NCBI Taxonomy" id="2851599"/>
    <lineage>
        <taxon>Bacteria</taxon>
        <taxon>Pseudomonadati</taxon>
        <taxon>Bacteroidota</taxon>
        <taxon>Chitinophagia</taxon>
        <taxon>Chitinophagales</taxon>
        <taxon>Chitinophagaceae</taxon>
        <taxon>Pinibacter</taxon>
    </lineage>
</organism>
<comment type="similarity">
    <text evidence="1">Belongs to the methyltransferase superfamily.</text>
</comment>
<feature type="domain" description="Methyltransferase type 11" evidence="4">
    <location>
        <begin position="44"/>
        <end position="134"/>
    </location>
</feature>
<dbReference type="AlphaFoldDB" id="A0A9E2W2I0"/>
<dbReference type="EMBL" id="JAHSPG010000001">
    <property type="protein sequence ID" value="MBV4355819.1"/>
    <property type="molecule type" value="Genomic_DNA"/>
</dbReference>
<dbReference type="PANTHER" id="PTHR44942:SF4">
    <property type="entry name" value="METHYLTRANSFERASE TYPE 11 DOMAIN-CONTAINING PROTEIN"/>
    <property type="match status" value="1"/>
</dbReference>
<evidence type="ECO:0000256" key="1">
    <source>
        <dbReference type="ARBA" id="ARBA00008361"/>
    </source>
</evidence>